<feature type="non-terminal residue" evidence="1">
    <location>
        <position position="1"/>
    </location>
</feature>
<reference evidence="1" key="1">
    <citation type="journal article" date="2014" name="Front. Microbiol.">
        <title>High frequency of phylogenetically diverse reductive dehalogenase-homologous genes in deep subseafloor sedimentary metagenomes.</title>
        <authorList>
            <person name="Kawai M."/>
            <person name="Futagami T."/>
            <person name="Toyoda A."/>
            <person name="Takaki Y."/>
            <person name="Nishi S."/>
            <person name="Hori S."/>
            <person name="Arai W."/>
            <person name="Tsubouchi T."/>
            <person name="Morono Y."/>
            <person name="Uchiyama I."/>
            <person name="Ito T."/>
            <person name="Fujiyama A."/>
            <person name="Inagaki F."/>
            <person name="Takami H."/>
        </authorList>
    </citation>
    <scope>NUCLEOTIDE SEQUENCE</scope>
    <source>
        <strain evidence="1">Expedition CK06-06</strain>
    </source>
</reference>
<organism evidence="1">
    <name type="scientific">marine sediment metagenome</name>
    <dbReference type="NCBI Taxonomy" id="412755"/>
    <lineage>
        <taxon>unclassified sequences</taxon>
        <taxon>metagenomes</taxon>
        <taxon>ecological metagenomes</taxon>
    </lineage>
</organism>
<gene>
    <name evidence="1" type="ORF">S01H4_21746</name>
</gene>
<proteinExistence type="predicted"/>
<name>X1CDD2_9ZZZZ</name>
<accession>X1CDD2</accession>
<evidence type="ECO:0000313" key="1">
    <source>
        <dbReference type="EMBL" id="GAG82261.1"/>
    </source>
</evidence>
<comment type="caution">
    <text evidence="1">The sequence shown here is derived from an EMBL/GenBank/DDBJ whole genome shotgun (WGS) entry which is preliminary data.</text>
</comment>
<dbReference type="AlphaFoldDB" id="X1CDD2"/>
<dbReference type="EMBL" id="BART01009887">
    <property type="protein sequence ID" value="GAG82261.1"/>
    <property type="molecule type" value="Genomic_DNA"/>
</dbReference>
<protein>
    <submittedName>
        <fullName evidence="1">Uncharacterized protein</fullName>
    </submittedName>
</protein>
<sequence length="135" mass="14394">TAGADDIVFETAGTEKMRILENGNLTLAGHLLPSADDQYDLGSATARWRDLYLGPASLNIYRTTGADAEYFTIGYDATPTITLSSLADGAGTARNFNFTGGNVGIGTTEPSEKLSVVGGNARVWFSEEQYHLLLL</sequence>